<gene>
    <name evidence="1" type="ORF">AWB70_07145</name>
</gene>
<dbReference type="GO" id="GO:0016787">
    <property type="term" value="F:hydrolase activity"/>
    <property type="evidence" value="ECO:0007669"/>
    <property type="project" value="UniProtKB-KW"/>
</dbReference>
<proteinExistence type="predicted"/>
<name>A0A158JNK2_CABCO</name>
<keyword evidence="1" id="KW-0378">Hydrolase</keyword>
<reference evidence="2" key="1">
    <citation type="submission" date="2016-01" db="EMBL/GenBank/DDBJ databases">
        <authorList>
            <person name="Peeters C."/>
        </authorList>
    </citation>
    <scope>NUCLEOTIDE SEQUENCE [LARGE SCALE GENOMIC DNA]</scope>
</reference>
<dbReference type="SUPFAM" id="SSF51445">
    <property type="entry name" value="(Trans)glycosidases"/>
    <property type="match status" value="1"/>
</dbReference>
<protein>
    <submittedName>
        <fullName evidence="1">Cellulase (Glycosyl hydrolase family 5)</fullName>
    </submittedName>
</protein>
<evidence type="ECO:0000313" key="2">
    <source>
        <dbReference type="Proteomes" id="UP000054740"/>
    </source>
</evidence>
<dbReference type="InterPro" id="IPR017853">
    <property type="entry name" value="GH"/>
</dbReference>
<dbReference type="AlphaFoldDB" id="A0A158JNK2"/>
<accession>A0A158JNK2</accession>
<dbReference type="Proteomes" id="UP000054740">
    <property type="component" value="Unassembled WGS sequence"/>
</dbReference>
<sequence length="322" mass="34701">MSLGGLPAHAQEAHTSYASTSVQQGPLRVGVQVKIETFSELDAEKIANAGFAFVRLGVWTDQLDNARYMRRVTAAFSIAARARLPVLLTIRSTVPQIAAGDASPSYLQFVGRQFGARVQTIAQEYAQQLLGIELWNEPDLGRYWPTGDAATTFPPFMSGVCAQIKEPPLHVPVYGFGFSTAPVGDSTASRLLRAALDGSSRCLDAVSYHAYGMTPAQIRNAARELRNRYGLPAVITEWGVPSQGSATSSPAMQARRIGAFVASLDASLDASSIPLFSIYEWKDTARAENARERSFGLVDTDSNAKAALAPVLDYLGESAVRR</sequence>
<evidence type="ECO:0000313" key="1">
    <source>
        <dbReference type="EMBL" id="SAL70452.1"/>
    </source>
</evidence>
<dbReference type="Gene3D" id="3.20.20.80">
    <property type="entry name" value="Glycosidases"/>
    <property type="match status" value="1"/>
</dbReference>
<keyword evidence="2" id="KW-1185">Reference proteome</keyword>
<dbReference type="EMBL" id="FCNY02000034">
    <property type="protein sequence ID" value="SAL70452.1"/>
    <property type="molecule type" value="Genomic_DNA"/>
</dbReference>
<organism evidence="1 2">
    <name type="scientific">Caballeronia cordobensis</name>
    <name type="common">Burkholderia cordobensis</name>
    <dbReference type="NCBI Taxonomy" id="1353886"/>
    <lineage>
        <taxon>Bacteria</taxon>
        <taxon>Pseudomonadati</taxon>
        <taxon>Pseudomonadota</taxon>
        <taxon>Betaproteobacteria</taxon>
        <taxon>Burkholderiales</taxon>
        <taxon>Burkholderiaceae</taxon>
        <taxon>Caballeronia</taxon>
    </lineage>
</organism>